<dbReference type="InterPro" id="IPR036787">
    <property type="entry name" value="T_IF-3_N_sf"/>
</dbReference>
<proteinExistence type="inferred from homology"/>
<comment type="function">
    <text evidence="4">IF-3 binds to the 30S ribosomal subunit and shifts the equilibrium between 70S ribosomes and their 50S and 30S subunits in favor of the free subunits, thus enhancing the availability of 30S subunits on which protein synthesis initiation begins.</text>
</comment>
<dbReference type="EMBL" id="LBOZ01000002">
    <property type="protein sequence ID" value="KKP48086.1"/>
    <property type="molecule type" value="Genomic_DNA"/>
</dbReference>
<protein>
    <recommendedName>
        <fullName evidence="4 5">Translation initiation factor IF-3</fullName>
    </recommendedName>
</protein>
<dbReference type="SUPFAM" id="SSF55200">
    <property type="entry name" value="Translation initiation factor IF3, C-terminal domain"/>
    <property type="match status" value="1"/>
</dbReference>
<evidence type="ECO:0000256" key="4">
    <source>
        <dbReference type="HAMAP-Rule" id="MF_00080"/>
    </source>
</evidence>
<sequence>MKTTNNYWRINERIPATTLRVLDSKGVQIGVISKDEAIKLAKESNQDLIEIASKAEPPVAKIIEFGKFKYQEEKKQKEANKKAKPSDLKEIRFTPFIGEGDYQTRLKRIDEFLTDKDKVKLVVYFKLKQLGSKTFGYDIMDRILKDLGEGINIDMKPKFLGRNLIMIISPTNIYGKQKNKDQTISN</sequence>
<dbReference type="Pfam" id="PF05198">
    <property type="entry name" value="IF3_N"/>
    <property type="match status" value="1"/>
</dbReference>
<accession>A0A0G0A9X7</accession>
<evidence type="ECO:0000256" key="1">
    <source>
        <dbReference type="ARBA" id="ARBA00005439"/>
    </source>
</evidence>
<evidence type="ECO:0000313" key="9">
    <source>
        <dbReference type="Proteomes" id="UP000033995"/>
    </source>
</evidence>
<dbReference type="InterPro" id="IPR019815">
    <property type="entry name" value="Translation_initiation_fac_3_C"/>
</dbReference>
<evidence type="ECO:0000259" key="7">
    <source>
        <dbReference type="Pfam" id="PF05198"/>
    </source>
</evidence>
<dbReference type="PANTHER" id="PTHR10938">
    <property type="entry name" value="TRANSLATION INITIATION FACTOR IF-3"/>
    <property type="match status" value="1"/>
</dbReference>
<dbReference type="GO" id="GO:0016020">
    <property type="term" value="C:membrane"/>
    <property type="evidence" value="ECO:0007669"/>
    <property type="project" value="TreeGrafter"/>
</dbReference>
<comment type="subcellular location">
    <subcellularLocation>
        <location evidence="4">Cytoplasm</location>
    </subcellularLocation>
</comment>
<feature type="domain" description="Translation initiation factor 3 N-terminal" evidence="7">
    <location>
        <begin position="10"/>
        <end position="79"/>
    </location>
</feature>
<keyword evidence="3 4" id="KW-0648">Protein biosynthesis</keyword>
<evidence type="ECO:0000256" key="3">
    <source>
        <dbReference type="ARBA" id="ARBA00022917"/>
    </source>
</evidence>
<reference evidence="8 9" key="1">
    <citation type="journal article" date="2015" name="Nature">
        <title>rRNA introns, odd ribosomes, and small enigmatic genomes across a large radiation of phyla.</title>
        <authorList>
            <person name="Brown C.T."/>
            <person name="Hug L.A."/>
            <person name="Thomas B.C."/>
            <person name="Sharon I."/>
            <person name="Castelle C.J."/>
            <person name="Singh A."/>
            <person name="Wilkins M.J."/>
            <person name="Williams K.H."/>
            <person name="Banfield J.F."/>
        </authorList>
    </citation>
    <scope>NUCLEOTIDE SEQUENCE [LARGE SCALE GENOMIC DNA]</scope>
</reference>
<keyword evidence="4" id="KW-0963">Cytoplasm</keyword>
<keyword evidence="2 4" id="KW-0396">Initiation factor</keyword>
<dbReference type="GO" id="GO:0032790">
    <property type="term" value="P:ribosome disassembly"/>
    <property type="evidence" value="ECO:0007669"/>
    <property type="project" value="TreeGrafter"/>
</dbReference>
<name>A0A0G0A9X7_9BACT</name>
<dbReference type="Proteomes" id="UP000033995">
    <property type="component" value="Unassembled WGS sequence"/>
</dbReference>
<evidence type="ECO:0000313" key="8">
    <source>
        <dbReference type="EMBL" id="KKP48086.1"/>
    </source>
</evidence>
<dbReference type="SUPFAM" id="SSF54364">
    <property type="entry name" value="Translation initiation factor IF3, N-terminal domain"/>
    <property type="match status" value="1"/>
</dbReference>
<feature type="domain" description="Translation initiation factor 3 C-terminal" evidence="6">
    <location>
        <begin position="87"/>
        <end position="170"/>
    </location>
</feature>
<dbReference type="InterPro" id="IPR036788">
    <property type="entry name" value="T_IF-3_C_sf"/>
</dbReference>
<evidence type="ECO:0000259" key="6">
    <source>
        <dbReference type="Pfam" id="PF00707"/>
    </source>
</evidence>
<dbReference type="PANTHER" id="PTHR10938:SF0">
    <property type="entry name" value="TRANSLATION INITIATION FACTOR IF-3, MITOCHONDRIAL"/>
    <property type="match status" value="1"/>
</dbReference>
<organism evidence="8 9">
    <name type="scientific">Candidatus Woesebacteria bacterium GW2011_GWA2_33_28</name>
    <dbReference type="NCBI Taxonomy" id="1618561"/>
    <lineage>
        <taxon>Bacteria</taxon>
        <taxon>Candidatus Woeseibacteriota</taxon>
    </lineage>
</organism>
<comment type="similarity">
    <text evidence="1 4">Belongs to the IF-3 family.</text>
</comment>
<comment type="caution">
    <text evidence="8">The sequence shown here is derived from an EMBL/GenBank/DDBJ whole genome shotgun (WGS) entry which is preliminary data.</text>
</comment>
<gene>
    <name evidence="4" type="primary">infC</name>
    <name evidence="8" type="ORF">UR38_C0002G0189</name>
</gene>
<evidence type="ECO:0000256" key="5">
    <source>
        <dbReference type="NCBIfam" id="TIGR00168"/>
    </source>
</evidence>
<dbReference type="InterPro" id="IPR019814">
    <property type="entry name" value="Translation_initiation_fac_3_N"/>
</dbReference>
<dbReference type="Pfam" id="PF00707">
    <property type="entry name" value="IF3_C"/>
    <property type="match status" value="1"/>
</dbReference>
<evidence type="ECO:0000256" key="2">
    <source>
        <dbReference type="ARBA" id="ARBA00022540"/>
    </source>
</evidence>
<dbReference type="Gene3D" id="3.10.20.80">
    <property type="entry name" value="Translation initiation factor 3 (IF-3), N-terminal domain"/>
    <property type="match status" value="1"/>
</dbReference>
<dbReference type="InterPro" id="IPR001288">
    <property type="entry name" value="Translation_initiation_fac_3"/>
</dbReference>
<dbReference type="NCBIfam" id="TIGR00168">
    <property type="entry name" value="infC"/>
    <property type="match status" value="1"/>
</dbReference>
<dbReference type="GO" id="GO:0005829">
    <property type="term" value="C:cytosol"/>
    <property type="evidence" value="ECO:0007669"/>
    <property type="project" value="TreeGrafter"/>
</dbReference>
<dbReference type="HAMAP" id="MF_00080">
    <property type="entry name" value="IF_3"/>
    <property type="match status" value="1"/>
</dbReference>
<dbReference type="GO" id="GO:0003743">
    <property type="term" value="F:translation initiation factor activity"/>
    <property type="evidence" value="ECO:0007669"/>
    <property type="project" value="UniProtKB-UniRule"/>
</dbReference>
<dbReference type="Gene3D" id="3.30.110.10">
    <property type="entry name" value="Translation initiation factor 3 (IF-3), C-terminal domain"/>
    <property type="match status" value="1"/>
</dbReference>
<comment type="subunit">
    <text evidence="4">Monomer.</text>
</comment>
<dbReference type="GO" id="GO:0043022">
    <property type="term" value="F:ribosome binding"/>
    <property type="evidence" value="ECO:0007669"/>
    <property type="project" value="TreeGrafter"/>
</dbReference>
<dbReference type="AlphaFoldDB" id="A0A0G0A9X7"/>